<reference evidence="8 9" key="1">
    <citation type="journal article" date="2013" name="Int. J. Syst. Evol. Microbiol.">
        <title>Sphingomonas kyungheensis sp. nov., a bacterium with ginsenoside-converting activity isolated from soil of a ginseng field.</title>
        <authorList>
            <person name="Son H.M."/>
            <person name="Yang J.E."/>
            <person name="Park Y."/>
            <person name="Han C.K."/>
            <person name="Kim S.G."/>
            <person name="Kook M."/>
            <person name="Yi T.H."/>
        </authorList>
    </citation>
    <scope>NUCLEOTIDE SEQUENCE [LARGE SCALE GENOMIC DNA]</scope>
    <source>
        <strain evidence="8 9">LMG 26582</strain>
    </source>
</reference>
<dbReference type="InterPro" id="IPR004090">
    <property type="entry name" value="Chemotax_Me-accpt_rcpt"/>
</dbReference>
<comment type="similarity">
    <text evidence="2">Belongs to the methyl-accepting chemotaxis (MCP) protein family.</text>
</comment>
<evidence type="ECO:0000259" key="6">
    <source>
        <dbReference type="PROSITE" id="PS50111"/>
    </source>
</evidence>
<feature type="transmembrane region" description="Helical" evidence="5">
    <location>
        <begin position="184"/>
        <end position="203"/>
    </location>
</feature>
<comment type="caution">
    <text evidence="8">The sequence shown here is derived from an EMBL/GenBank/DDBJ whole genome shotgun (WGS) entry which is preliminary data.</text>
</comment>
<keyword evidence="5" id="KW-0812">Transmembrane</keyword>
<evidence type="ECO:0000313" key="9">
    <source>
        <dbReference type="Proteomes" id="UP001367771"/>
    </source>
</evidence>
<dbReference type="InterPro" id="IPR004089">
    <property type="entry name" value="MCPsignal_dom"/>
</dbReference>
<protein>
    <submittedName>
        <fullName evidence="8">Methyl-accepting chemotaxis protein</fullName>
    </submittedName>
</protein>
<keyword evidence="5" id="KW-1133">Transmembrane helix</keyword>
<gene>
    <name evidence="8" type="ORF">V8201_00970</name>
</gene>
<dbReference type="Proteomes" id="UP001367771">
    <property type="component" value="Unassembled WGS sequence"/>
</dbReference>
<sequence>MLRSFNIRVMASLAGAILLLWLLAAITYNENRQVGATYRSAIDAQEYMHSVAEVRSVSRSLQRDALNLISEEDPLDRSIIVKKFEDRSQWMRKMLRDLESGPAHHLLPEDYFQLSYTVLAALSDVADTATSGDRGDAMRLFRQKVRPAERAASKVVDTQIELMGARVAALRDTAESAQHSANRMLMIAVLFLSVLGFATGALVEMVRRSQTRLIVRNLGSGLHKLAGGDLTVRIDGVLAGEFGKLKSDFNHAADALGSALATIRRSAMDISAGADELMESSTDHSARTERQAASLEETAGTLQQLSEAVTNSAQHAAQVRSTVAAANVDVEKSGALLRDAVAAITRLEQFSEEIADILVVIDRIAFQTNLLALNAGVEAARAGDAGKGFAVVALEVRALAGRSAKAAEDVKKRIGRSTEQIHVGVRSVHDAEAMLDQVIERAGSVASITANIADNIEQQSLALRQITAAVAELDSVTQQNAAMAEEQSAAARKLVHETKVMTGQIEQFRFSEWEVANDRLPDFEPRPVWPLRPTEISPRVIAPLPKQRLP</sequence>
<dbReference type="Pfam" id="PF00015">
    <property type="entry name" value="MCPsignal"/>
    <property type="match status" value="1"/>
</dbReference>
<evidence type="ECO:0000259" key="7">
    <source>
        <dbReference type="PROSITE" id="PS50885"/>
    </source>
</evidence>
<dbReference type="SMART" id="SM00283">
    <property type="entry name" value="MA"/>
    <property type="match status" value="1"/>
</dbReference>
<evidence type="ECO:0000256" key="2">
    <source>
        <dbReference type="ARBA" id="ARBA00029447"/>
    </source>
</evidence>
<accession>A0ABU8GXM7</accession>
<feature type="compositionally biased region" description="Basic and acidic residues" evidence="4">
    <location>
        <begin position="281"/>
        <end position="290"/>
    </location>
</feature>
<feature type="region of interest" description="Disordered" evidence="4">
    <location>
        <begin position="277"/>
        <end position="296"/>
    </location>
</feature>
<dbReference type="PANTHER" id="PTHR43531:SF11">
    <property type="entry name" value="METHYL-ACCEPTING CHEMOTAXIS PROTEIN 3"/>
    <property type="match status" value="1"/>
</dbReference>
<dbReference type="PROSITE" id="PS50885">
    <property type="entry name" value="HAMP"/>
    <property type="match status" value="1"/>
</dbReference>
<keyword evidence="9" id="KW-1185">Reference proteome</keyword>
<dbReference type="PROSITE" id="PS50111">
    <property type="entry name" value="CHEMOTAXIS_TRANSDUC_2"/>
    <property type="match status" value="1"/>
</dbReference>
<dbReference type="PANTHER" id="PTHR43531">
    <property type="entry name" value="PROTEIN ICFG"/>
    <property type="match status" value="1"/>
</dbReference>
<keyword evidence="5" id="KW-0472">Membrane</keyword>
<dbReference type="SMART" id="SM00304">
    <property type="entry name" value="HAMP"/>
    <property type="match status" value="1"/>
</dbReference>
<keyword evidence="3" id="KW-0807">Transducer</keyword>
<dbReference type="SUPFAM" id="SSF58104">
    <property type="entry name" value="Methyl-accepting chemotaxis protein (MCP) signaling domain"/>
    <property type="match status" value="1"/>
</dbReference>
<proteinExistence type="inferred from homology"/>
<evidence type="ECO:0000256" key="3">
    <source>
        <dbReference type="PROSITE-ProRule" id="PRU00284"/>
    </source>
</evidence>
<evidence type="ECO:0000256" key="5">
    <source>
        <dbReference type="SAM" id="Phobius"/>
    </source>
</evidence>
<feature type="domain" description="Methyl-accepting transducer" evidence="6">
    <location>
        <begin position="266"/>
        <end position="495"/>
    </location>
</feature>
<evidence type="ECO:0000256" key="4">
    <source>
        <dbReference type="SAM" id="MobiDB-lite"/>
    </source>
</evidence>
<evidence type="ECO:0000313" key="8">
    <source>
        <dbReference type="EMBL" id="MEI5685642.1"/>
    </source>
</evidence>
<dbReference type="CDD" id="cd11386">
    <property type="entry name" value="MCP_signal"/>
    <property type="match status" value="1"/>
</dbReference>
<dbReference type="EMBL" id="JBBBDM010000001">
    <property type="protein sequence ID" value="MEI5685642.1"/>
    <property type="molecule type" value="Genomic_DNA"/>
</dbReference>
<feature type="domain" description="HAMP" evidence="7">
    <location>
        <begin position="215"/>
        <end position="261"/>
    </location>
</feature>
<organism evidence="8 9">
    <name type="scientific">Sphingomonas kyungheensis</name>
    <dbReference type="NCBI Taxonomy" id="1069987"/>
    <lineage>
        <taxon>Bacteria</taxon>
        <taxon>Pseudomonadati</taxon>
        <taxon>Pseudomonadota</taxon>
        <taxon>Alphaproteobacteria</taxon>
        <taxon>Sphingomonadales</taxon>
        <taxon>Sphingomonadaceae</taxon>
        <taxon>Sphingomonas</taxon>
    </lineage>
</organism>
<dbReference type="InterPro" id="IPR003660">
    <property type="entry name" value="HAMP_dom"/>
</dbReference>
<dbReference type="RefSeq" id="WP_161773113.1">
    <property type="nucleotide sequence ID" value="NZ_JBBBDM010000001.1"/>
</dbReference>
<keyword evidence="1" id="KW-0145">Chemotaxis</keyword>
<dbReference type="Gene3D" id="1.10.287.950">
    <property type="entry name" value="Methyl-accepting chemotaxis protein"/>
    <property type="match status" value="1"/>
</dbReference>
<dbReference type="InterPro" id="IPR051310">
    <property type="entry name" value="MCP_chemotaxis"/>
</dbReference>
<dbReference type="CDD" id="cd06225">
    <property type="entry name" value="HAMP"/>
    <property type="match status" value="1"/>
</dbReference>
<evidence type="ECO:0000256" key="1">
    <source>
        <dbReference type="ARBA" id="ARBA00022500"/>
    </source>
</evidence>
<dbReference type="PRINTS" id="PR00260">
    <property type="entry name" value="CHEMTRNSDUCR"/>
</dbReference>
<name>A0ABU8GXM7_9SPHN</name>